<keyword evidence="1" id="KW-0812">Transmembrane</keyword>
<keyword evidence="1" id="KW-0472">Membrane</keyword>
<gene>
    <name evidence="2" type="ORF">SAMN04488007_0227</name>
</gene>
<dbReference type="Proteomes" id="UP000184314">
    <property type="component" value="Unassembled WGS sequence"/>
</dbReference>
<keyword evidence="1" id="KW-1133">Transmembrane helix</keyword>
<sequence>MNSENLTQHIKSKPDLEFGTIFSRSIDLFKKVWLQGFIVLLLTFVVILPFYIVLYIPMIALGITDPEALQHNELPPMAAIAMAILFPVFAIGVTTFALALNAAFLKMCREKDLGKESSDDYFYFFKEGRLGKVFILALYTFGLSILGAMACGVGMFYVIVPVSLIPAFLAFSNELSPLEMVKASFTLGNKNWLVIFGLVFVSAFVAQLGLVLCCVGVLFTAMLAKVPTYYMYKDGVGFNEVEEISNY</sequence>
<proteinExistence type="predicted"/>
<feature type="transmembrane region" description="Helical" evidence="1">
    <location>
        <begin position="32"/>
        <end position="58"/>
    </location>
</feature>
<feature type="transmembrane region" description="Helical" evidence="1">
    <location>
        <begin position="78"/>
        <end position="105"/>
    </location>
</feature>
<evidence type="ECO:0000256" key="1">
    <source>
        <dbReference type="SAM" id="Phobius"/>
    </source>
</evidence>
<evidence type="ECO:0000313" key="2">
    <source>
        <dbReference type="EMBL" id="SHJ40468.1"/>
    </source>
</evidence>
<dbReference type="STRING" id="228958.SAMN04488007_0227"/>
<feature type="transmembrane region" description="Helical" evidence="1">
    <location>
        <begin position="133"/>
        <end position="159"/>
    </location>
</feature>
<dbReference type="AlphaFoldDB" id="A0A1M6J196"/>
<keyword evidence="3" id="KW-1185">Reference proteome</keyword>
<evidence type="ECO:0008006" key="4">
    <source>
        <dbReference type="Google" id="ProtNLM"/>
    </source>
</evidence>
<evidence type="ECO:0000313" key="3">
    <source>
        <dbReference type="Proteomes" id="UP000184314"/>
    </source>
</evidence>
<accession>A0A1M6J196</accession>
<dbReference type="OrthoDB" id="1365379at2"/>
<protein>
    <recommendedName>
        <fullName evidence="4">Membrane domain of glycerophosphoryl diester phosphodiesterase</fullName>
    </recommendedName>
</protein>
<dbReference type="EMBL" id="FQZX01000001">
    <property type="protein sequence ID" value="SHJ40468.1"/>
    <property type="molecule type" value="Genomic_DNA"/>
</dbReference>
<dbReference type="RefSeq" id="WP_073240531.1">
    <property type="nucleotide sequence ID" value="NZ_FQZX01000001.1"/>
</dbReference>
<organism evidence="2 3">
    <name type="scientific">Maribacter aquivivus</name>
    <dbReference type="NCBI Taxonomy" id="228958"/>
    <lineage>
        <taxon>Bacteria</taxon>
        <taxon>Pseudomonadati</taxon>
        <taxon>Bacteroidota</taxon>
        <taxon>Flavobacteriia</taxon>
        <taxon>Flavobacteriales</taxon>
        <taxon>Flavobacteriaceae</taxon>
        <taxon>Maribacter</taxon>
    </lineage>
</organism>
<name>A0A1M6J196_9FLAO</name>
<feature type="transmembrane region" description="Helical" evidence="1">
    <location>
        <begin position="192"/>
        <end position="223"/>
    </location>
</feature>
<reference evidence="3" key="1">
    <citation type="submission" date="2016-11" db="EMBL/GenBank/DDBJ databases">
        <authorList>
            <person name="Varghese N."/>
            <person name="Submissions S."/>
        </authorList>
    </citation>
    <scope>NUCLEOTIDE SEQUENCE [LARGE SCALE GENOMIC DNA]</scope>
    <source>
        <strain evidence="3">DSM 16478</strain>
    </source>
</reference>